<protein>
    <submittedName>
        <fullName evidence="2">DUF1186 domain-containing protein</fullName>
    </submittedName>
</protein>
<dbReference type="InterPro" id="IPR004027">
    <property type="entry name" value="SEC_C_motif"/>
</dbReference>
<feature type="region of interest" description="Disordered" evidence="1">
    <location>
        <begin position="259"/>
        <end position="284"/>
    </location>
</feature>
<dbReference type="EMBL" id="VWPK01000059">
    <property type="protein sequence ID" value="KAA5609128.1"/>
    <property type="molecule type" value="Genomic_DNA"/>
</dbReference>
<sequence length="302" mass="33196">MTEEMLTDDAILEAFATAGNTLPRKALKQAAERWPEIAPALLARLEAAAAGSDRSDCTADIMFYAVYLMAQTRETRAFRPLCTLGADSELLERILGDGITVDLPAIFARIFDGDPKPLHALIRNSEADQFARDAALEALAWLTATARIDRDETDAFLRDLFTALPPEGSETVWVGWQQAIAALALEDLVPLVEQAFARGLIDPSFLELSDFHKDLRKVQQPGAPADAVLMRMKDLSSLDDAVEHLSRWDSFQPKAAREERWNPGLLPPGDPVRNPLRNVGRNDPCPCGSGKKFKKCCLGKLG</sequence>
<evidence type="ECO:0000313" key="3">
    <source>
        <dbReference type="Proteomes" id="UP000325255"/>
    </source>
</evidence>
<evidence type="ECO:0000313" key="2">
    <source>
        <dbReference type="EMBL" id="KAA5609128.1"/>
    </source>
</evidence>
<accession>A0A5M6INJ0</accession>
<dbReference type="SUPFAM" id="SSF103642">
    <property type="entry name" value="Sec-C motif"/>
    <property type="match status" value="1"/>
</dbReference>
<dbReference type="Proteomes" id="UP000325255">
    <property type="component" value="Unassembled WGS sequence"/>
</dbReference>
<proteinExistence type="predicted"/>
<comment type="caution">
    <text evidence="2">The sequence shown here is derived from an EMBL/GenBank/DDBJ whole genome shotgun (WGS) entry which is preliminary data.</text>
</comment>
<dbReference type="Pfam" id="PF02810">
    <property type="entry name" value="SEC-C"/>
    <property type="match status" value="1"/>
</dbReference>
<dbReference type="InterPro" id="IPR010602">
    <property type="entry name" value="DUF1186"/>
</dbReference>
<dbReference type="AlphaFoldDB" id="A0A5M6INJ0"/>
<dbReference type="Gene3D" id="3.10.450.50">
    <property type="match status" value="1"/>
</dbReference>
<gene>
    <name evidence="2" type="ORF">F1189_25685</name>
</gene>
<reference evidence="2 3" key="1">
    <citation type="submission" date="2019-09" db="EMBL/GenBank/DDBJ databases">
        <title>Genome sequence of Rhodovastum atsumiense, a diverse member of the Acetobacteraceae family of non-sulfur purple photosynthetic bacteria.</title>
        <authorList>
            <person name="Meyer T."/>
            <person name="Kyndt J."/>
        </authorList>
    </citation>
    <scope>NUCLEOTIDE SEQUENCE [LARGE SCALE GENOMIC DNA]</scope>
    <source>
        <strain evidence="2 3">DSM 21279</strain>
    </source>
</reference>
<organism evidence="2 3">
    <name type="scientific">Rhodovastum atsumiense</name>
    <dbReference type="NCBI Taxonomy" id="504468"/>
    <lineage>
        <taxon>Bacteria</taxon>
        <taxon>Pseudomonadati</taxon>
        <taxon>Pseudomonadota</taxon>
        <taxon>Alphaproteobacteria</taxon>
        <taxon>Acetobacterales</taxon>
        <taxon>Acetobacteraceae</taxon>
        <taxon>Rhodovastum</taxon>
    </lineage>
</organism>
<evidence type="ECO:0000256" key="1">
    <source>
        <dbReference type="SAM" id="MobiDB-lite"/>
    </source>
</evidence>
<name>A0A5M6INJ0_9PROT</name>
<dbReference type="OrthoDB" id="1551443at2"/>
<keyword evidence="3" id="KW-1185">Reference proteome</keyword>
<dbReference type="Pfam" id="PF06685">
    <property type="entry name" value="DUF1186"/>
    <property type="match status" value="1"/>
</dbReference>